<dbReference type="AlphaFoldDB" id="A0A933NYB3"/>
<dbReference type="SUPFAM" id="SSF56925">
    <property type="entry name" value="OMPA-like"/>
    <property type="match status" value="1"/>
</dbReference>
<keyword evidence="2 6" id="KW-0732">Signal</keyword>
<evidence type="ECO:0000256" key="2">
    <source>
        <dbReference type="ARBA" id="ARBA00022729"/>
    </source>
</evidence>
<dbReference type="InterPro" id="IPR027385">
    <property type="entry name" value="Beta-barrel_OMP"/>
</dbReference>
<dbReference type="InterPro" id="IPR051692">
    <property type="entry name" value="OMP-like"/>
</dbReference>
<sequence length="228" mass="23603">MRLRYATLALVAFAAAGPATAQDIGGSGFSWTGFYAGINGGGGLFSSTTTDFSGYIQSGVDGAFPRTGMGELVGGTAGVNVQVGDAVIGIEGDLAWSSFDNSASWNGGDIVDRPRWDWFGTVRARAGVALDRGMVYATAGALAANTHYFFGSLANAQYGYTAAAEGVVLGLAAGGGVEYALTDHMTAKFEYLYLGLPTTHAFDGTVLPSPIDFQSSAQIVRVGLNYKF</sequence>
<dbReference type="Proteomes" id="UP000782610">
    <property type="component" value="Unassembled WGS sequence"/>
</dbReference>
<reference evidence="8" key="1">
    <citation type="submission" date="2020-07" db="EMBL/GenBank/DDBJ databases">
        <title>Huge and variable diversity of episymbiotic CPR bacteria and DPANN archaea in groundwater ecosystems.</title>
        <authorList>
            <person name="He C.Y."/>
            <person name="Keren R."/>
            <person name="Whittaker M."/>
            <person name="Farag I.F."/>
            <person name="Doudna J."/>
            <person name="Cate J.H.D."/>
            <person name="Banfield J.F."/>
        </authorList>
    </citation>
    <scope>NUCLEOTIDE SEQUENCE</scope>
    <source>
        <strain evidence="8">NC_groundwater_1586_Pr3_B-0.1um_66_15</strain>
    </source>
</reference>
<dbReference type="Gene3D" id="2.40.160.20">
    <property type="match status" value="1"/>
</dbReference>
<accession>A0A933NYB3</accession>
<gene>
    <name evidence="8" type="ORF">HY834_18810</name>
</gene>
<feature type="domain" description="Outer membrane protein beta-barrel" evidence="7">
    <location>
        <begin position="9"/>
        <end position="228"/>
    </location>
</feature>
<comment type="similarity">
    <text evidence="5">Belongs to the Omp25/RopB family.</text>
</comment>
<dbReference type="PANTHER" id="PTHR34001">
    <property type="entry name" value="BLL7405 PROTEIN"/>
    <property type="match status" value="1"/>
</dbReference>
<comment type="subcellular location">
    <subcellularLocation>
        <location evidence="1">Cell outer membrane</location>
    </subcellularLocation>
</comment>
<comment type="caution">
    <text evidence="8">The sequence shown here is derived from an EMBL/GenBank/DDBJ whole genome shotgun (WGS) entry which is preliminary data.</text>
</comment>
<evidence type="ECO:0000256" key="3">
    <source>
        <dbReference type="ARBA" id="ARBA00023136"/>
    </source>
</evidence>
<organism evidence="8 9">
    <name type="scientific">Devosia nanyangense</name>
    <dbReference type="NCBI Taxonomy" id="1228055"/>
    <lineage>
        <taxon>Bacteria</taxon>
        <taxon>Pseudomonadati</taxon>
        <taxon>Pseudomonadota</taxon>
        <taxon>Alphaproteobacteria</taxon>
        <taxon>Hyphomicrobiales</taxon>
        <taxon>Devosiaceae</taxon>
        <taxon>Devosia</taxon>
    </lineage>
</organism>
<evidence type="ECO:0000256" key="1">
    <source>
        <dbReference type="ARBA" id="ARBA00004442"/>
    </source>
</evidence>
<dbReference type="InterPro" id="IPR011250">
    <property type="entry name" value="OMP/PagP_B-barrel"/>
</dbReference>
<dbReference type="GO" id="GO:0009279">
    <property type="term" value="C:cell outer membrane"/>
    <property type="evidence" value="ECO:0007669"/>
    <property type="project" value="UniProtKB-SubCell"/>
</dbReference>
<name>A0A933NYB3_9HYPH</name>
<dbReference type="EMBL" id="JACRAF010000061">
    <property type="protein sequence ID" value="MBI4923794.1"/>
    <property type="molecule type" value="Genomic_DNA"/>
</dbReference>
<dbReference type="PANTHER" id="PTHR34001:SF3">
    <property type="entry name" value="BLL7405 PROTEIN"/>
    <property type="match status" value="1"/>
</dbReference>
<proteinExistence type="inferred from homology"/>
<protein>
    <submittedName>
        <fullName evidence="8">Porin family protein</fullName>
    </submittedName>
</protein>
<feature type="chain" id="PRO_5037739848" evidence="6">
    <location>
        <begin position="22"/>
        <end position="228"/>
    </location>
</feature>
<keyword evidence="3" id="KW-0472">Membrane</keyword>
<evidence type="ECO:0000313" key="9">
    <source>
        <dbReference type="Proteomes" id="UP000782610"/>
    </source>
</evidence>
<evidence type="ECO:0000313" key="8">
    <source>
        <dbReference type="EMBL" id="MBI4923794.1"/>
    </source>
</evidence>
<keyword evidence="4" id="KW-0998">Cell outer membrane</keyword>
<evidence type="ECO:0000256" key="6">
    <source>
        <dbReference type="SAM" id="SignalP"/>
    </source>
</evidence>
<evidence type="ECO:0000256" key="4">
    <source>
        <dbReference type="ARBA" id="ARBA00023237"/>
    </source>
</evidence>
<evidence type="ECO:0000259" key="7">
    <source>
        <dbReference type="Pfam" id="PF13505"/>
    </source>
</evidence>
<dbReference type="Pfam" id="PF13505">
    <property type="entry name" value="OMP_b-brl"/>
    <property type="match status" value="1"/>
</dbReference>
<feature type="signal peptide" evidence="6">
    <location>
        <begin position="1"/>
        <end position="21"/>
    </location>
</feature>
<evidence type="ECO:0000256" key="5">
    <source>
        <dbReference type="ARBA" id="ARBA00038306"/>
    </source>
</evidence>